<evidence type="ECO:0000256" key="12">
    <source>
        <dbReference type="ARBA" id="ARBA00022989"/>
    </source>
</evidence>
<dbReference type="GO" id="GO:0005886">
    <property type="term" value="C:plasma membrane"/>
    <property type="evidence" value="ECO:0007669"/>
    <property type="project" value="UniProtKB-SubCell"/>
</dbReference>
<evidence type="ECO:0000313" key="27">
    <source>
        <dbReference type="Proteomes" id="UP000683511"/>
    </source>
</evidence>
<keyword evidence="9" id="KW-0547">Nucleotide-binding</keyword>
<evidence type="ECO:0000256" key="7">
    <source>
        <dbReference type="ARBA" id="ARBA00022679"/>
    </source>
</evidence>
<comment type="catalytic activity">
    <reaction evidence="1">
        <text>ATP + protein L-histidine = ADP + protein N-phospho-L-histidine.</text>
        <dbReference type="EC" id="2.7.13.3"/>
    </reaction>
</comment>
<dbReference type="Pfam" id="PF08447">
    <property type="entry name" value="PAS_3"/>
    <property type="match status" value="1"/>
</dbReference>
<evidence type="ECO:0000256" key="16">
    <source>
        <dbReference type="ARBA" id="ARBA00068150"/>
    </source>
</evidence>
<feature type="domain" description="PAC" evidence="24">
    <location>
        <begin position="510"/>
        <end position="562"/>
    </location>
</feature>
<dbReference type="SUPFAM" id="SSF55874">
    <property type="entry name" value="ATPase domain of HSP90 chaperone/DNA topoisomerase II/histidine kinase"/>
    <property type="match status" value="1"/>
</dbReference>
<dbReference type="InterPro" id="IPR013655">
    <property type="entry name" value="PAS_fold_3"/>
</dbReference>
<feature type="domain" description="PAS" evidence="23">
    <location>
        <begin position="706"/>
        <end position="778"/>
    </location>
</feature>
<evidence type="ECO:0000256" key="13">
    <source>
        <dbReference type="ARBA" id="ARBA00023012"/>
    </source>
</evidence>
<dbReference type="Pfam" id="PF00672">
    <property type="entry name" value="HAMP"/>
    <property type="match status" value="1"/>
</dbReference>
<comment type="subcellular location">
    <subcellularLocation>
        <location evidence="2">Cell membrane</location>
        <topology evidence="2">Multi-pass membrane protein</topology>
    </subcellularLocation>
</comment>
<comment type="similarity">
    <text evidence="3">In the N-terminal section; belongs to the phytochrome family.</text>
</comment>
<dbReference type="GO" id="GO:0006355">
    <property type="term" value="P:regulation of DNA-templated transcription"/>
    <property type="evidence" value="ECO:0007669"/>
    <property type="project" value="InterPro"/>
</dbReference>
<dbReference type="PROSITE" id="PS50112">
    <property type="entry name" value="PAS"/>
    <property type="match status" value="3"/>
</dbReference>
<dbReference type="InterPro" id="IPR003660">
    <property type="entry name" value="HAMP_dom"/>
</dbReference>
<dbReference type="PANTHER" id="PTHR43047">
    <property type="entry name" value="TWO-COMPONENT HISTIDINE PROTEIN KINASE"/>
    <property type="match status" value="1"/>
</dbReference>
<dbReference type="CDD" id="cd16922">
    <property type="entry name" value="HATPase_EvgS-ArcB-TorS-like"/>
    <property type="match status" value="1"/>
</dbReference>
<dbReference type="CDD" id="cd12912">
    <property type="entry name" value="PDC2_MCP_like"/>
    <property type="match status" value="1"/>
</dbReference>
<feature type="domain" description="PAS" evidence="23">
    <location>
        <begin position="581"/>
        <end position="651"/>
    </location>
</feature>
<dbReference type="NCBIfam" id="TIGR00229">
    <property type="entry name" value="sensory_box"/>
    <property type="match status" value="2"/>
</dbReference>
<gene>
    <name evidence="26" type="ORF">B6N60_03172</name>
</gene>
<dbReference type="EC" id="2.7.13.3" evidence="4"/>
<evidence type="ECO:0000256" key="15">
    <source>
        <dbReference type="ARBA" id="ARBA00064003"/>
    </source>
</evidence>
<dbReference type="SMART" id="SM00388">
    <property type="entry name" value="HisKA"/>
    <property type="match status" value="1"/>
</dbReference>
<evidence type="ECO:0000256" key="2">
    <source>
        <dbReference type="ARBA" id="ARBA00004651"/>
    </source>
</evidence>
<evidence type="ECO:0000313" key="26">
    <source>
        <dbReference type="EMBL" id="QXE24467.1"/>
    </source>
</evidence>
<dbReference type="GO" id="GO:0000155">
    <property type="term" value="F:phosphorelay sensor kinase activity"/>
    <property type="evidence" value="ECO:0007669"/>
    <property type="project" value="InterPro"/>
</dbReference>
<dbReference type="Pfam" id="PF13426">
    <property type="entry name" value="PAS_9"/>
    <property type="match status" value="1"/>
</dbReference>
<dbReference type="SUPFAM" id="SSF158472">
    <property type="entry name" value="HAMP domain-like"/>
    <property type="match status" value="1"/>
</dbReference>
<dbReference type="SMART" id="SM00086">
    <property type="entry name" value="PAC"/>
    <property type="match status" value="3"/>
</dbReference>
<dbReference type="RefSeq" id="WP_190601334.1">
    <property type="nucleotide sequence ID" value="NZ_CP021056.1"/>
</dbReference>
<dbReference type="InterPro" id="IPR033479">
    <property type="entry name" value="dCache_1"/>
</dbReference>
<dbReference type="FunFam" id="3.30.565.10:FF:000010">
    <property type="entry name" value="Sensor histidine kinase RcsC"/>
    <property type="match status" value="1"/>
</dbReference>
<reference evidence="26" key="1">
    <citation type="submission" date="2017-04" db="EMBL/GenBank/DDBJ databases">
        <title>Genome deletions in a multicellular cyanobacterial endosymbiont for morphological adaptation in marine diatoms.</title>
        <authorList>
            <person name="Wang Y."/>
            <person name="Gao H."/>
            <person name="Li R."/>
            <person name="Xu X."/>
        </authorList>
    </citation>
    <scope>NUCLEOTIDE SEQUENCE</scope>
    <source>
        <strain evidence="26">FACHB 800</strain>
    </source>
</reference>
<dbReference type="InterPro" id="IPR036097">
    <property type="entry name" value="HisK_dim/P_sf"/>
</dbReference>
<accession>A0A975TAH5</accession>
<evidence type="ECO:0000256" key="9">
    <source>
        <dbReference type="ARBA" id="ARBA00022741"/>
    </source>
</evidence>
<dbReference type="SMART" id="SM00304">
    <property type="entry name" value="HAMP"/>
    <property type="match status" value="1"/>
</dbReference>
<keyword evidence="10 26" id="KW-0418">Kinase</keyword>
<dbReference type="Pfam" id="PF01590">
    <property type="entry name" value="GAF"/>
    <property type="match status" value="1"/>
</dbReference>
<dbReference type="InterPro" id="IPR000014">
    <property type="entry name" value="PAS"/>
</dbReference>
<feature type="domain" description="HAMP" evidence="25">
    <location>
        <begin position="373"/>
        <end position="426"/>
    </location>
</feature>
<dbReference type="InterPro" id="IPR001789">
    <property type="entry name" value="Sig_transdc_resp-reg_receiver"/>
</dbReference>
<evidence type="ECO:0000256" key="6">
    <source>
        <dbReference type="ARBA" id="ARBA00022553"/>
    </source>
</evidence>
<dbReference type="SMART" id="SM00448">
    <property type="entry name" value="REC"/>
    <property type="match status" value="1"/>
</dbReference>
<feature type="transmembrane region" description="Helical" evidence="19">
    <location>
        <begin position="353"/>
        <end position="376"/>
    </location>
</feature>
<evidence type="ECO:0000256" key="18">
    <source>
        <dbReference type="PROSITE-ProRule" id="PRU00169"/>
    </source>
</evidence>
<dbReference type="GO" id="GO:0005524">
    <property type="term" value="F:ATP binding"/>
    <property type="evidence" value="ECO:0007669"/>
    <property type="project" value="UniProtKB-KW"/>
</dbReference>
<comment type="subunit">
    <text evidence="15">At low DSF concentrations, interacts with RpfF.</text>
</comment>
<dbReference type="PROSITE" id="PS50113">
    <property type="entry name" value="PAC"/>
    <property type="match status" value="3"/>
</dbReference>
<dbReference type="Gene3D" id="3.30.450.40">
    <property type="match status" value="1"/>
</dbReference>
<keyword evidence="6 18" id="KW-0597">Phosphoprotein</keyword>
<dbReference type="Gene3D" id="6.10.340.10">
    <property type="match status" value="1"/>
</dbReference>
<keyword evidence="13" id="KW-0902">Two-component regulatory system</keyword>
<feature type="domain" description="Histidine kinase" evidence="21">
    <location>
        <begin position="1029"/>
        <end position="1253"/>
    </location>
</feature>
<dbReference type="SUPFAM" id="SSF55785">
    <property type="entry name" value="PYP-like sensor domain (PAS domain)"/>
    <property type="match status" value="3"/>
</dbReference>
<dbReference type="InterPro" id="IPR029016">
    <property type="entry name" value="GAF-like_dom_sf"/>
</dbReference>
<sequence>MNFRPSQLWIVNKLGTASLKRLLVIPFVLQITGVVALVGYFSYQNGKQAVNQLIVNLQSEIDSRIEQNLVNYLEMPLKVNQLNAQAYQARQLNLFNFQATGKYFAQQLQIFGASYIQFATARGEYIGAGDYGLGRVQIEEIPLGGEPGKSYKYDTNGVGDRTKLVSVQEFNPANEAWYSDVVKSGKPLWSKIYNWDTNPEIMSIAASHPLYDRQGKFIGALGIDLSLSHISKFLSKIKLGTSGQAFIVEKSGMLVASSVKTRPYRMEKGEAKRLAIIESNNVVIRQIGLKIKEKFADLAAITADQRIHINIHGQEYFILISPWRDRLGLNWFVVVVLPESDFMQQIHAMTKKTVFLSSVAFLLSTAFGLLTTQLIARPLLQLNAAAKEIAQGNFQAELAIITPIAEVGELSQSFNQMSQQLQRSFTELADSKAQLAQFLEGLPIGVGVHQRDGSVLYLNRVAKSLLGLEQIPEEDDANLAAAYQIYKISSNQLCPEAELPAILALQGEYVQNEDLGIYCNYQIIPIEVWATPIFDQNGAIAYAITAFQDITERKKAENILTNYNAELETQIAIKTAELHQQEALFRAIVESQTELIVRSRPDGTITFVNHAFCRYFEINAQDFLGQSYKPLVYADDFEAVMAQLATMSPENPRLTMENRVVVQGEVRWTQWNKCMIFDAENRFIELQSVGQDITDRKLAEIALKESEERFALVLKGANDGWWDWDMLTNQLYYSPRWWDMLGYTEGELDADAELWQKLMHPEDRDRVNHFFNQQLEQNVDAYEVEFRLLHKNGDYVPVNSRGFILRNESGHPVRISGTNTDLTERKLAEASVAARERFLSALVNVQNYLLVHELDINYYQKILQWLGENSAASRVYLFENHFDADGNLLMSQRSEWCQTGVKSELDNPSLQNLPYTNFSSPWLDNLSNGKIINAVVADLPINEREHLEQQDIKAILILPLLVNGQFWGLIGFDNCLHARIWEQAEVNLISAAAAAISSHLESQQGRQELIVAKEVAEAANRAKSQFLTSMSHELRTPLNAIIGFSQLLEFDESLQDEQKDFISTIYSSGQHLLSLIDDVLEMSKIEAGKVVLQENRFHLRQLLTNVIDMLSQQAKFKDLSLQLEMSDRLPEEIITDDAKLRQVLINLLGNAIKFTTQGSVTLRVHPEKTLVATSPECRLFFTIEDTGYGIATPELETIFEVFGQSEVGKKQQGGTGLGLPISRKFVQLMGGELTVQSTLGVGSTFRFDIQVKLPPSSTSATIKQPWAANISSSKNAVRVLVVDDNVINCKFALMMLKRLGYEAIAVESGEAAIEILQQQNFDIIFIDVQMSGMDGLATTEKIRNLCSDSQPYIIGLTADVSTETRHQCLAIGMNDFICKPVKIEVLQKALFNLGFR</sequence>
<name>A0A975TAH5_9NOST</name>
<evidence type="ECO:0000259" key="23">
    <source>
        <dbReference type="PROSITE" id="PS50112"/>
    </source>
</evidence>
<dbReference type="InterPro" id="IPR000700">
    <property type="entry name" value="PAS-assoc_C"/>
</dbReference>
<dbReference type="InterPro" id="IPR005467">
    <property type="entry name" value="His_kinase_dom"/>
</dbReference>
<dbReference type="PRINTS" id="PR00344">
    <property type="entry name" value="BCTRLSENSOR"/>
</dbReference>
<dbReference type="SUPFAM" id="SSF52172">
    <property type="entry name" value="CheY-like"/>
    <property type="match status" value="1"/>
</dbReference>
<evidence type="ECO:0000256" key="11">
    <source>
        <dbReference type="ARBA" id="ARBA00022840"/>
    </source>
</evidence>
<dbReference type="Proteomes" id="UP000683511">
    <property type="component" value="Chromosome"/>
</dbReference>
<keyword evidence="8 19" id="KW-0812">Transmembrane</keyword>
<dbReference type="SUPFAM" id="SSF55781">
    <property type="entry name" value="GAF domain-like"/>
    <property type="match status" value="1"/>
</dbReference>
<dbReference type="Gene3D" id="1.10.287.130">
    <property type="match status" value="1"/>
</dbReference>
<keyword evidence="7" id="KW-0808">Transferase</keyword>
<proteinExistence type="inferred from homology"/>
<keyword evidence="14 19" id="KW-0472">Membrane</keyword>
<dbReference type="CDD" id="cd00130">
    <property type="entry name" value="PAS"/>
    <property type="match status" value="2"/>
</dbReference>
<protein>
    <recommendedName>
        <fullName evidence="17">Circadian input-output histidine kinase CikA</fullName>
        <ecNumber evidence="4">2.7.13.3</ecNumber>
    </recommendedName>
    <alternativeName>
        <fullName evidence="16">Sensory/regulatory protein RpfC</fullName>
    </alternativeName>
</protein>
<dbReference type="CDD" id="cd06225">
    <property type="entry name" value="HAMP"/>
    <property type="match status" value="1"/>
</dbReference>
<feature type="domain" description="PAC" evidence="24">
    <location>
        <begin position="650"/>
        <end position="705"/>
    </location>
</feature>
<feature type="transmembrane region" description="Helical" evidence="19">
    <location>
        <begin position="22"/>
        <end position="43"/>
    </location>
</feature>
<keyword evidence="12 19" id="KW-1133">Transmembrane helix</keyword>
<evidence type="ECO:0000259" key="22">
    <source>
        <dbReference type="PROSITE" id="PS50110"/>
    </source>
</evidence>
<dbReference type="Pfam" id="PF02518">
    <property type="entry name" value="HATPase_c"/>
    <property type="match status" value="1"/>
</dbReference>
<evidence type="ECO:0000259" key="25">
    <source>
        <dbReference type="PROSITE" id="PS50885"/>
    </source>
</evidence>
<keyword evidence="5" id="KW-1003">Cell membrane</keyword>
<evidence type="ECO:0000256" key="14">
    <source>
        <dbReference type="ARBA" id="ARBA00023136"/>
    </source>
</evidence>
<dbReference type="Pfam" id="PF02743">
    <property type="entry name" value="dCache_1"/>
    <property type="match status" value="1"/>
</dbReference>
<dbReference type="KEGG" id="rsin:B6N60_03172"/>
<evidence type="ECO:0000256" key="10">
    <source>
        <dbReference type="ARBA" id="ARBA00022777"/>
    </source>
</evidence>
<dbReference type="CDD" id="cd00082">
    <property type="entry name" value="HisKA"/>
    <property type="match status" value="1"/>
</dbReference>
<dbReference type="InterPro" id="IPR001610">
    <property type="entry name" value="PAC"/>
</dbReference>
<dbReference type="InterPro" id="IPR003661">
    <property type="entry name" value="HisK_dim/P_dom"/>
</dbReference>
<keyword evidence="27" id="KW-1185">Reference proteome</keyword>
<dbReference type="InterPro" id="IPR003018">
    <property type="entry name" value="GAF"/>
</dbReference>
<feature type="domain" description="Response regulatory" evidence="22">
    <location>
        <begin position="1278"/>
        <end position="1394"/>
    </location>
</feature>
<feature type="domain" description="PAC" evidence="24">
    <location>
        <begin position="782"/>
        <end position="834"/>
    </location>
</feature>
<dbReference type="CDD" id="cd17546">
    <property type="entry name" value="REC_hyHK_CKI1_RcsC-like"/>
    <property type="match status" value="1"/>
</dbReference>
<dbReference type="PROSITE" id="PS50885">
    <property type="entry name" value="HAMP"/>
    <property type="match status" value="1"/>
</dbReference>
<evidence type="ECO:0000256" key="1">
    <source>
        <dbReference type="ARBA" id="ARBA00000085"/>
    </source>
</evidence>
<dbReference type="Gene3D" id="3.30.565.10">
    <property type="entry name" value="Histidine kinase-like ATPase, C-terminal domain"/>
    <property type="match status" value="1"/>
</dbReference>
<evidence type="ECO:0000256" key="3">
    <source>
        <dbReference type="ARBA" id="ARBA00006402"/>
    </source>
</evidence>
<evidence type="ECO:0000256" key="5">
    <source>
        <dbReference type="ARBA" id="ARBA00022475"/>
    </source>
</evidence>
<keyword evidence="11" id="KW-0067">ATP-binding</keyword>
<evidence type="ECO:0000259" key="20">
    <source>
        <dbReference type="PROSITE" id="PS50046"/>
    </source>
</evidence>
<dbReference type="FunFam" id="1.10.287.130:FF:000002">
    <property type="entry name" value="Two-component osmosensing histidine kinase"/>
    <property type="match status" value="1"/>
</dbReference>
<dbReference type="SMART" id="SM00091">
    <property type="entry name" value="PAS"/>
    <property type="match status" value="3"/>
</dbReference>
<organism evidence="26 27">
    <name type="scientific">Richelia sinica FACHB-800</name>
    <dbReference type="NCBI Taxonomy" id="1357546"/>
    <lineage>
        <taxon>Bacteria</taxon>
        <taxon>Bacillati</taxon>
        <taxon>Cyanobacteriota</taxon>
        <taxon>Cyanophyceae</taxon>
        <taxon>Nostocales</taxon>
        <taxon>Nostocaceae</taxon>
        <taxon>Richelia</taxon>
    </lineage>
</organism>
<dbReference type="InterPro" id="IPR016132">
    <property type="entry name" value="Phyto_chromo_attachment"/>
</dbReference>
<dbReference type="InterPro" id="IPR013767">
    <property type="entry name" value="PAS_fold"/>
</dbReference>
<dbReference type="InterPro" id="IPR035965">
    <property type="entry name" value="PAS-like_dom_sf"/>
</dbReference>
<evidence type="ECO:0000256" key="4">
    <source>
        <dbReference type="ARBA" id="ARBA00012438"/>
    </source>
</evidence>
<evidence type="ECO:0000259" key="24">
    <source>
        <dbReference type="PROSITE" id="PS50113"/>
    </source>
</evidence>
<dbReference type="PROSITE" id="PS50110">
    <property type="entry name" value="RESPONSE_REGULATORY"/>
    <property type="match status" value="1"/>
</dbReference>
<dbReference type="PROSITE" id="PS50046">
    <property type="entry name" value="PHYTOCHROME_2"/>
    <property type="match status" value="1"/>
</dbReference>
<dbReference type="Pfam" id="PF00989">
    <property type="entry name" value="PAS"/>
    <property type="match status" value="1"/>
</dbReference>
<feature type="domain" description="Phytochrome chromophore attachment site" evidence="20">
    <location>
        <begin position="874"/>
        <end position="995"/>
    </location>
</feature>
<dbReference type="Pfam" id="PF00512">
    <property type="entry name" value="HisKA"/>
    <property type="match status" value="1"/>
</dbReference>
<evidence type="ECO:0000256" key="17">
    <source>
        <dbReference type="ARBA" id="ARBA00074306"/>
    </source>
</evidence>
<feature type="domain" description="PAS" evidence="23">
    <location>
        <begin position="431"/>
        <end position="470"/>
    </location>
</feature>
<evidence type="ECO:0000256" key="19">
    <source>
        <dbReference type="SAM" id="Phobius"/>
    </source>
</evidence>
<dbReference type="PROSITE" id="PS50109">
    <property type="entry name" value="HIS_KIN"/>
    <property type="match status" value="1"/>
</dbReference>
<dbReference type="InterPro" id="IPR003594">
    <property type="entry name" value="HATPase_dom"/>
</dbReference>
<dbReference type="CDD" id="cd12913">
    <property type="entry name" value="PDC1_MCP_like"/>
    <property type="match status" value="1"/>
</dbReference>
<dbReference type="SMART" id="SM00387">
    <property type="entry name" value="HATPase_c"/>
    <property type="match status" value="1"/>
</dbReference>
<dbReference type="InterPro" id="IPR036890">
    <property type="entry name" value="HATPase_C_sf"/>
</dbReference>
<dbReference type="InterPro" id="IPR011006">
    <property type="entry name" value="CheY-like_superfamily"/>
</dbReference>
<dbReference type="EMBL" id="CP021056">
    <property type="protein sequence ID" value="QXE24467.1"/>
    <property type="molecule type" value="Genomic_DNA"/>
</dbReference>
<dbReference type="Gene3D" id="3.40.50.2300">
    <property type="match status" value="1"/>
</dbReference>
<dbReference type="Pfam" id="PF00072">
    <property type="entry name" value="Response_reg"/>
    <property type="match status" value="1"/>
</dbReference>
<dbReference type="Gene3D" id="3.30.450.20">
    <property type="entry name" value="PAS domain"/>
    <property type="match status" value="4"/>
</dbReference>
<evidence type="ECO:0000259" key="21">
    <source>
        <dbReference type="PROSITE" id="PS50109"/>
    </source>
</evidence>
<feature type="modified residue" description="4-aspartylphosphate" evidence="18">
    <location>
        <position position="1327"/>
    </location>
</feature>
<evidence type="ECO:0000256" key="8">
    <source>
        <dbReference type="ARBA" id="ARBA00022692"/>
    </source>
</evidence>
<dbReference type="InterPro" id="IPR004358">
    <property type="entry name" value="Sig_transdc_His_kin-like_C"/>
</dbReference>
<dbReference type="SUPFAM" id="SSF47384">
    <property type="entry name" value="Homodimeric domain of signal transducing histidine kinase"/>
    <property type="match status" value="1"/>
</dbReference>